<dbReference type="Gene3D" id="2.160.20.10">
    <property type="entry name" value="Single-stranded right-handed beta-helix, Pectin lyase-like"/>
    <property type="match status" value="1"/>
</dbReference>
<proteinExistence type="predicted"/>
<reference evidence="2 3" key="1">
    <citation type="submission" date="2016-10" db="EMBL/GenBank/DDBJ databases">
        <title>Genome sequence of the ascomycete fungus Penicillium subrubescens.</title>
        <authorList>
            <person name="De Vries R.P."/>
            <person name="Peng M."/>
            <person name="Dilokpimol A."/>
            <person name="Hilden K."/>
            <person name="Makela M.R."/>
            <person name="Grigoriev I."/>
            <person name="Riley R."/>
            <person name="Granchi Z."/>
        </authorList>
    </citation>
    <scope>NUCLEOTIDE SEQUENCE [LARGE SCALE GENOMIC DNA]</scope>
    <source>
        <strain evidence="2 3">CBS 132785</strain>
    </source>
</reference>
<dbReference type="PANTHER" id="PTHR33928">
    <property type="entry name" value="POLYGALACTURONASE QRT3"/>
    <property type="match status" value="1"/>
</dbReference>
<evidence type="ECO:0000313" key="3">
    <source>
        <dbReference type="Proteomes" id="UP000186955"/>
    </source>
</evidence>
<dbReference type="PANTHER" id="PTHR33928:SF2">
    <property type="entry name" value="PECTATE LYASE SUPERFAMILY PROTEIN DOMAIN-CONTAINING PROTEIN-RELATED"/>
    <property type="match status" value="1"/>
</dbReference>
<dbReference type="AlphaFoldDB" id="A0A1Q5UC16"/>
<dbReference type="SUPFAM" id="SSF51126">
    <property type="entry name" value="Pectin lyase-like"/>
    <property type="match status" value="1"/>
</dbReference>
<feature type="domain" description="Rhamnogalacturonase A/B/Epimerase-like pectate lyase" evidence="1">
    <location>
        <begin position="161"/>
        <end position="366"/>
    </location>
</feature>
<dbReference type="GO" id="GO:0004650">
    <property type="term" value="F:polygalacturonase activity"/>
    <property type="evidence" value="ECO:0007669"/>
    <property type="project" value="InterPro"/>
</dbReference>
<dbReference type="InterPro" id="IPR011050">
    <property type="entry name" value="Pectin_lyase_fold/virulence"/>
</dbReference>
<dbReference type="Proteomes" id="UP000186955">
    <property type="component" value="Unassembled WGS sequence"/>
</dbReference>
<evidence type="ECO:0000259" key="1">
    <source>
        <dbReference type="Pfam" id="PF12708"/>
    </source>
</evidence>
<dbReference type="EMBL" id="MNBE01000401">
    <property type="protein sequence ID" value="OKP10022.1"/>
    <property type="molecule type" value="Genomic_DNA"/>
</dbReference>
<comment type="caution">
    <text evidence="2">The sequence shown here is derived from an EMBL/GenBank/DDBJ whole genome shotgun (WGS) entry which is preliminary data.</text>
</comment>
<dbReference type="Pfam" id="PF12708">
    <property type="entry name" value="Pect-lyase_RHGA_epim"/>
    <property type="match status" value="1"/>
</dbReference>
<evidence type="ECO:0000313" key="2">
    <source>
        <dbReference type="EMBL" id="OKP10022.1"/>
    </source>
</evidence>
<name>A0A1Q5UC16_9EURO</name>
<protein>
    <recommendedName>
        <fullName evidence="1">Rhamnogalacturonase A/B/Epimerase-like pectate lyase domain-containing protein</fullName>
    </recommendedName>
</protein>
<sequence length="366" mass="40161">MEHIQYNKYELATPEKAQYAAPVAPLDYSQGAVDQAESTEPLLTRRDTNSTIGYRYSVPFELKEAARAVAESNPPSPSTGNHSAVAAQMRAKYGDKTKDTLTPAQMLRAYDRLSGSVFDTNGTISTSHQGTLETRESSTWWMATMTQRGSSPFAPSGYKVWRNVKEYGAKGDGVTNDTVAINRAISDSGRCGANCGSSTIYPTVVYFPPGNYLVSSSIIQYYNTQLIGDPLELPTILAASSFVGLGVITSDVYIGDQEEWYINTNNFLRSVRNFKIDITRTDQGAYVCAVHWQVAQGTSLENLEIYMTQDVSTTQQGIYIENGSGGFMSDLTFVGGNFGAYLGNQQFTTSHLVFVNCNTALQIHWD</sequence>
<dbReference type="STRING" id="1316194.A0A1Q5UC16"/>
<dbReference type="InterPro" id="IPR039279">
    <property type="entry name" value="QRT3-like"/>
</dbReference>
<organism evidence="2 3">
    <name type="scientific">Penicillium subrubescens</name>
    <dbReference type="NCBI Taxonomy" id="1316194"/>
    <lineage>
        <taxon>Eukaryota</taxon>
        <taxon>Fungi</taxon>
        <taxon>Dikarya</taxon>
        <taxon>Ascomycota</taxon>
        <taxon>Pezizomycotina</taxon>
        <taxon>Eurotiomycetes</taxon>
        <taxon>Eurotiomycetidae</taxon>
        <taxon>Eurotiales</taxon>
        <taxon>Aspergillaceae</taxon>
        <taxon>Penicillium</taxon>
    </lineage>
</organism>
<accession>A0A1Q5UC16</accession>
<dbReference type="InterPro" id="IPR024535">
    <property type="entry name" value="RHGA/B-epi-like_pectate_lyase"/>
</dbReference>
<gene>
    <name evidence="2" type="ORF">PENSUB_4575</name>
</gene>
<dbReference type="InterPro" id="IPR012334">
    <property type="entry name" value="Pectin_lyas_fold"/>
</dbReference>
<keyword evidence="3" id="KW-1185">Reference proteome</keyword>